<dbReference type="AlphaFoldDB" id="A0A0L6VL22"/>
<feature type="domain" description="Carboxylesterase type B" evidence="3">
    <location>
        <begin position="358"/>
        <end position="411"/>
    </location>
</feature>
<gene>
    <name evidence="4" type="ORF">VP01_1396g3</name>
</gene>
<reference evidence="4 5" key="1">
    <citation type="submission" date="2015-08" db="EMBL/GenBank/DDBJ databases">
        <title>Next Generation Sequencing and Analysis of the Genome of Puccinia sorghi L Schw, the Causal Agent of Maize Common Rust.</title>
        <authorList>
            <person name="Rochi L."/>
            <person name="Burguener G."/>
            <person name="Darino M."/>
            <person name="Turjanski A."/>
            <person name="Kreff E."/>
            <person name="Dieguez M.J."/>
            <person name="Sacco F."/>
        </authorList>
    </citation>
    <scope>NUCLEOTIDE SEQUENCE [LARGE SCALE GENOMIC DNA]</scope>
    <source>
        <strain evidence="4 5">RO10H11247</strain>
    </source>
</reference>
<evidence type="ECO:0000313" key="5">
    <source>
        <dbReference type="Proteomes" id="UP000037035"/>
    </source>
</evidence>
<dbReference type="STRING" id="27349.A0A0L6VL22"/>
<feature type="domain" description="Carboxylesterase type B" evidence="3">
    <location>
        <begin position="649"/>
        <end position="758"/>
    </location>
</feature>
<protein>
    <recommendedName>
        <fullName evidence="3">Carboxylesterase type B domain-containing protein</fullName>
    </recommendedName>
</protein>
<evidence type="ECO:0000259" key="3">
    <source>
        <dbReference type="Pfam" id="PF00135"/>
    </source>
</evidence>
<dbReference type="InterPro" id="IPR002168">
    <property type="entry name" value="Lipase_GDXG_HIS_AS"/>
</dbReference>
<sequence length="786" mass="88958">MALAARLEAEFQSKYSPVEKYCHKTFRASRHYRATWGIIPMKFPWVVPNTARLLAATVALNVLPNTCSTILPFDPLPAHPLPRSQGHDSRQGGPVYQRDQSPLPKQQGRAPPLTSSRPVTPAAKQHPATTTGKPRKQEVHPLPPKPLNPTRKQAANHTEKAWTKPATHASYPPRLSVLTTSGRYLGFTNQSRHSVDTWLGVRYAKPPLEDLRFRAPVLLDKNQEDEGKMQLAFDFGDACPQSPFDPPLDPEVDISEDCLYLNVYRPSSADSKSLLPVLVWIHGGGYTYGTGAATDGAGLYLNFYFQNMTIFFWAYYSRLKPSNLLISHAHVFSFIATLTHWHKWPPVLVSSSYDSNKPILFVSMNYRLNSFGFLNTDDLPREDLQVGLKDQITCLKWLKLNIQAFGGDPDNRQNSGCEPLRSPSFFQNHYLGAECRSTLCSHTCYLLVRYFRCNAFQICHYGFWITNVSGSTTSDQLECLRNLEYTVLLKATLKIQGTLPFSRQISIWGPSYKSGSLIDRRPSERLASGHFLKIPMLIGTNKDEGTRSLVGPSLSYSSTSEGSDAFFYSYMTNSSVLDLEQVDSEVYNKVAQLYPDEPSLGSPFGTGNKTFGLPKIFKRLAAWYGTCFFHPQGYLIFSMDEMTYFAVGLGDLHYQAPRRLWARKASPYSPVYVYYFDGPPASNEEPHDGVSHSSELPLIFGNINEEDLPLLEIKETRALAEKVRDRYISFVYELNPGDDWPAYTPRTNRVMRFNKKVIQGELIQDDWRTEQLNYLNSRPALDTYLT</sequence>
<dbReference type="InterPro" id="IPR029058">
    <property type="entry name" value="AB_hydrolase_fold"/>
</dbReference>
<dbReference type="SUPFAM" id="SSF53474">
    <property type="entry name" value="alpha/beta-Hydrolases"/>
    <property type="match status" value="1"/>
</dbReference>
<dbReference type="PROSITE" id="PS01173">
    <property type="entry name" value="LIPASE_GDXG_HIS"/>
    <property type="match status" value="1"/>
</dbReference>
<comment type="similarity">
    <text evidence="1">Belongs to the 'GDXG' lipolytic enzyme family.</text>
</comment>
<feature type="domain" description="Carboxylesterase type B" evidence="3">
    <location>
        <begin position="470"/>
        <end position="594"/>
    </location>
</feature>
<evidence type="ECO:0000256" key="2">
    <source>
        <dbReference type="SAM" id="MobiDB-lite"/>
    </source>
</evidence>
<dbReference type="InterPro" id="IPR050309">
    <property type="entry name" value="Type-B_Carboxylest/Lipase"/>
</dbReference>
<dbReference type="OrthoDB" id="408631at2759"/>
<dbReference type="Pfam" id="PF00135">
    <property type="entry name" value="COesterase"/>
    <property type="match status" value="4"/>
</dbReference>
<proteinExistence type="inferred from homology"/>
<name>A0A0L6VL22_9BASI</name>
<dbReference type="Gene3D" id="3.40.50.1820">
    <property type="entry name" value="alpha/beta hydrolase"/>
    <property type="match status" value="2"/>
</dbReference>
<comment type="caution">
    <text evidence="4">The sequence shown here is derived from an EMBL/GenBank/DDBJ whole genome shotgun (WGS) entry which is preliminary data.</text>
</comment>
<evidence type="ECO:0000313" key="4">
    <source>
        <dbReference type="EMBL" id="KNZ61466.1"/>
    </source>
</evidence>
<dbReference type="PANTHER" id="PTHR11559">
    <property type="entry name" value="CARBOXYLESTERASE"/>
    <property type="match status" value="1"/>
</dbReference>
<dbReference type="InterPro" id="IPR019819">
    <property type="entry name" value="Carboxylesterase_B_CS"/>
</dbReference>
<dbReference type="EMBL" id="LAVV01004409">
    <property type="protein sequence ID" value="KNZ61466.1"/>
    <property type="molecule type" value="Genomic_DNA"/>
</dbReference>
<accession>A0A0L6VL22</accession>
<dbReference type="PROSITE" id="PS00941">
    <property type="entry name" value="CARBOXYLESTERASE_B_2"/>
    <property type="match status" value="1"/>
</dbReference>
<feature type="region of interest" description="Disordered" evidence="2">
    <location>
        <begin position="78"/>
        <end position="173"/>
    </location>
</feature>
<dbReference type="ESTHER" id="9basi-a0a0l6vl22">
    <property type="family name" value="Fungal_carboxylesterase_lipase"/>
</dbReference>
<dbReference type="InterPro" id="IPR002018">
    <property type="entry name" value="CarbesteraseB"/>
</dbReference>
<dbReference type="VEuPathDB" id="FungiDB:VP01_1396g3"/>
<evidence type="ECO:0000256" key="1">
    <source>
        <dbReference type="ARBA" id="ARBA00010515"/>
    </source>
</evidence>
<dbReference type="GO" id="GO:0016787">
    <property type="term" value="F:hydrolase activity"/>
    <property type="evidence" value="ECO:0007669"/>
    <property type="project" value="InterPro"/>
</dbReference>
<feature type="domain" description="Carboxylesterase type B" evidence="3">
    <location>
        <begin position="176"/>
        <end position="299"/>
    </location>
</feature>
<organism evidence="4 5">
    <name type="scientific">Puccinia sorghi</name>
    <dbReference type="NCBI Taxonomy" id="27349"/>
    <lineage>
        <taxon>Eukaryota</taxon>
        <taxon>Fungi</taxon>
        <taxon>Dikarya</taxon>
        <taxon>Basidiomycota</taxon>
        <taxon>Pucciniomycotina</taxon>
        <taxon>Pucciniomycetes</taxon>
        <taxon>Pucciniales</taxon>
        <taxon>Pucciniaceae</taxon>
        <taxon>Puccinia</taxon>
    </lineage>
</organism>
<dbReference type="Proteomes" id="UP000037035">
    <property type="component" value="Unassembled WGS sequence"/>
</dbReference>
<keyword evidence="5" id="KW-1185">Reference proteome</keyword>